<feature type="region of interest" description="Disordered" evidence="3">
    <location>
        <begin position="271"/>
        <end position="303"/>
    </location>
</feature>
<evidence type="ECO:0000313" key="5">
    <source>
        <dbReference type="EMBL" id="KAF9451615.1"/>
    </source>
</evidence>
<keyword evidence="1" id="KW-0479">Metal-binding</keyword>
<dbReference type="GO" id="GO:0008270">
    <property type="term" value="F:zinc ion binding"/>
    <property type="evidence" value="ECO:0007669"/>
    <property type="project" value="UniProtKB-KW"/>
</dbReference>
<keyword evidence="1" id="KW-0862">Zinc</keyword>
<evidence type="ECO:0000256" key="1">
    <source>
        <dbReference type="PROSITE-ProRule" id="PRU00723"/>
    </source>
</evidence>
<evidence type="ECO:0000256" key="2">
    <source>
        <dbReference type="SAM" id="Coils"/>
    </source>
</evidence>
<feature type="zinc finger region" description="C3H1-type" evidence="1">
    <location>
        <begin position="373"/>
        <end position="401"/>
    </location>
</feature>
<organism evidence="5 6">
    <name type="scientific">Macrolepiota fuliginosa MF-IS2</name>
    <dbReference type="NCBI Taxonomy" id="1400762"/>
    <lineage>
        <taxon>Eukaryota</taxon>
        <taxon>Fungi</taxon>
        <taxon>Dikarya</taxon>
        <taxon>Basidiomycota</taxon>
        <taxon>Agaricomycotina</taxon>
        <taxon>Agaricomycetes</taxon>
        <taxon>Agaricomycetidae</taxon>
        <taxon>Agaricales</taxon>
        <taxon>Agaricineae</taxon>
        <taxon>Agaricaceae</taxon>
        <taxon>Macrolepiota</taxon>
    </lineage>
</organism>
<dbReference type="AlphaFoldDB" id="A0A9P6C785"/>
<comment type="caution">
    <text evidence="5">The sequence shown here is derived from an EMBL/GenBank/DDBJ whole genome shotgun (WGS) entry which is preliminary data.</text>
</comment>
<keyword evidence="6" id="KW-1185">Reference proteome</keyword>
<gene>
    <name evidence="5" type="ORF">P691DRAFT_698817</name>
</gene>
<feature type="domain" description="C3H1-type" evidence="4">
    <location>
        <begin position="413"/>
        <end position="441"/>
    </location>
</feature>
<dbReference type="Pfam" id="PF25540">
    <property type="entry name" value="DUF7923"/>
    <property type="match status" value="1"/>
</dbReference>
<dbReference type="OrthoDB" id="2270193at2759"/>
<feature type="zinc finger region" description="C3H1-type" evidence="1">
    <location>
        <begin position="413"/>
        <end position="441"/>
    </location>
</feature>
<dbReference type="PANTHER" id="PTHR37543">
    <property type="entry name" value="CCCH ZINC FINGER DNA BINDING PROTEIN (AFU_ORTHOLOGUE AFUA_5G12760)"/>
    <property type="match status" value="1"/>
</dbReference>
<reference evidence="5" key="1">
    <citation type="submission" date="2020-11" db="EMBL/GenBank/DDBJ databases">
        <authorList>
            <consortium name="DOE Joint Genome Institute"/>
            <person name="Ahrendt S."/>
            <person name="Riley R."/>
            <person name="Andreopoulos W."/>
            <person name="Labutti K."/>
            <person name="Pangilinan J."/>
            <person name="Ruiz-Duenas F.J."/>
            <person name="Barrasa J.M."/>
            <person name="Sanchez-Garcia M."/>
            <person name="Camarero S."/>
            <person name="Miyauchi S."/>
            <person name="Serrano A."/>
            <person name="Linde D."/>
            <person name="Babiker R."/>
            <person name="Drula E."/>
            <person name="Ayuso-Fernandez I."/>
            <person name="Pacheco R."/>
            <person name="Padilla G."/>
            <person name="Ferreira P."/>
            <person name="Barriuso J."/>
            <person name="Kellner H."/>
            <person name="Castanera R."/>
            <person name="Alfaro M."/>
            <person name="Ramirez L."/>
            <person name="Pisabarro A.G."/>
            <person name="Kuo A."/>
            <person name="Tritt A."/>
            <person name="Lipzen A."/>
            <person name="He G."/>
            <person name="Yan M."/>
            <person name="Ng V."/>
            <person name="Cullen D."/>
            <person name="Martin F."/>
            <person name="Rosso M.-N."/>
            <person name="Henrissat B."/>
            <person name="Hibbett D."/>
            <person name="Martinez A.T."/>
            <person name="Grigoriev I.V."/>
        </authorList>
    </citation>
    <scope>NUCLEOTIDE SEQUENCE</scope>
    <source>
        <strain evidence="5">MF-IS2</strain>
    </source>
</reference>
<dbReference type="Gene3D" id="4.10.1000.10">
    <property type="entry name" value="Zinc finger, CCCH-type"/>
    <property type="match status" value="1"/>
</dbReference>
<keyword evidence="1" id="KW-0863">Zinc-finger</keyword>
<sequence>MSAAALDEPVLQRFDSIRDDISRLLSSEAVLQDRIKQLEIDLSVYKKVFSETNAEKQRLENEREQLIQYYERQQESLEKQIQVSRVVVLLDGDGAIFVPQLIALGQSGGHKAATMLSDSIKEYILSLDEIRQFQLSVYIFFNRRGLLYTLNRCSYHSARLRLEDFVTGFNQATERFIMVDVGSDKEAADAKIKAFLEDEIRLPQTYKILFGGCHDNGYVTTIRSHITSGFKHKFILLKSYTEHAAGFDDLELPILSIPGLFISQKLVTSSQGQDPPATSSTLSPPLYDTPITETPPSSLLGRSDVYQPAHEMGNHSLGFSSPAMYSNLSLNKAERYSTVGSETTSDYGVTNENGHFNYNCGTRRLDPQLGLAKHNPPPCTRFYLARHCKYGTTCKYGHDYILEPEHYAEMKANAKKAPCPAVNKNEDCTFGDFCCYGHVCPHGTKCYFFKKGKCKFTRADMHKGPEGL</sequence>
<proteinExistence type="predicted"/>
<dbReference type="EMBL" id="MU151082">
    <property type="protein sequence ID" value="KAF9451615.1"/>
    <property type="molecule type" value="Genomic_DNA"/>
</dbReference>
<dbReference type="PROSITE" id="PS50103">
    <property type="entry name" value="ZF_C3H1"/>
    <property type="match status" value="2"/>
</dbReference>
<dbReference type="InterPro" id="IPR057683">
    <property type="entry name" value="DUF7923"/>
</dbReference>
<protein>
    <recommendedName>
        <fullName evidence="4">C3H1-type domain-containing protein</fullName>
    </recommendedName>
</protein>
<evidence type="ECO:0000313" key="6">
    <source>
        <dbReference type="Proteomes" id="UP000807342"/>
    </source>
</evidence>
<feature type="compositionally biased region" description="Low complexity" evidence="3">
    <location>
        <begin position="275"/>
        <end position="286"/>
    </location>
</feature>
<feature type="domain" description="C3H1-type" evidence="4">
    <location>
        <begin position="373"/>
        <end position="401"/>
    </location>
</feature>
<feature type="coiled-coil region" evidence="2">
    <location>
        <begin position="42"/>
        <end position="76"/>
    </location>
</feature>
<dbReference type="PANTHER" id="PTHR37543:SF1">
    <property type="entry name" value="CCCH ZINC FINGER DNA BINDING PROTEIN (AFU_ORTHOLOGUE AFUA_5G12760)"/>
    <property type="match status" value="1"/>
</dbReference>
<evidence type="ECO:0000259" key="4">
    <source>
        <dbReference type="PROSITE" id="PS50103"/>
    </source>
</evidence>
<dbReference type="Proteomes" id="UP000807342">
    <property type="component" value="Unassembled WGS sequence"/>
</dbReference>
<name>A0A9P6C785_9AGAR</name>
<dbReference type="InterPro" id="IPR000571">
    <property type="entry name" value="Znf_CCCH"/>
</dbReference>
<accession>A0A9P6C785</accession>
<evidence type="ECO:0000256" key="3">
    <source>
        <dbReference type="SAM" id="MobiDB-lite"/>
    </source>
</evidence>
<keyword evidence="2" id="KW-0175">Coiled coil</keyword>